<dbReference type="SUPFAM" id="SSF57959">
    <property type="entry name" value="Leucine zipper domain"/>
    <property type="match status" value="1"/>
</dbReference>
<dbReference type="EMBL" id="BRXW01000138">
    <property type="protein sequence ID" value="GMI09554.1"/>
    <property type="molecule type" value="Genomic_DNA"/>
</dbReference>
<dbReference type="OrthoDB" id="47359at2759"/>
<dbReference type="GO" id="GO:0003700">
    <property type="term" value="F:DNA-binding transcription factor activity"/>
    <property type="evidence" value="ECO:0007669"/>
    <property type="project" value="InterPro"/>
</dbReference>
<dbReference type="Gene3D" id="1.20.5.170">
    <property type="match status" value="2"/>
</dbReference>
<evidence type="ECO:0000313" key="4">
    <source>
        <dbReference type="EMBL" id="GMI09554.1"/>
    </source>
</evidence>
<sequence length="366" mass="40808">MRKRASSVSSPEPAAIYNGPVAVERVQRSRERNREHARKTRMRKKEQLKGLQLKIKSLKDESMFLRAALQDCATAACLLNINKLVGKENGGSLEEEDSVNSEGLSEKSFRSSSNSAHPLPVTPPAGFELSASLADVLVTTAATVIPDDDLDDLTCEYGMRKRKRIVSLSGECDFDEEDHELAYGNGSAAKNKSLNLALEKLAAEMKRPNINWKNGTYLCPVSRMEKPLSEDELEKLRKERNRMHAKMTRDRKKLFVASIEEAITRLESDNEKMRQALGRNAEVSAYSQEQERLFNQMRGDSYEHDEDRYSIGGDSDRDDENEELGTFGTFPSAVSTASPVSSSPSLSSSPSFLTTWSKVLDSSSRL</sequence>
<comment type="caution">
    <text evidence="4">The sequence shown here is derived from an EMBL/GenBank/DDBJ whole genome shotgun (WGS) entry which is preliminary data.</text>
</comment>
<feature type="region of interest" description="Disordered" evidence="2">
    <location>
        <begin position="297"/>
        <end position="352"/>
    </location>
</feature>
<feature type="compositionally biased region" description="Basic residues" evidence="2">
    <location>
        <begin position="35"/>
        <end position="46"/>
    </location>
</feature>
<keyword evidence="5" id="KW-1185">Reference proteome</keyword>
<accession>A0A9W7FCC6</accession>
<feature type="coiled-coil region" evidence="1">
    <location>
        <begin position="233"/>
        <end position="276"/>
    </location>
</feature>
<feature type="compositionally biased region" description="Low complexity" evidence="2">
    <location>
        <begin position="330"/>
        <end position="352"/>
    </location>
</feature>
<dbReference type="InterPro" id="IPR046347">
    <property type="entry name" value="bZIP_sf"/>
</dbReference>
<protein>
    <recommendedName>
        <fullName evidence="3">BZIP domain-containing protein</fullName>
    </recommendedName>
</protein>
<organism evidence="4 5">
    <name type="scientific">Triparma laevis f. longispina</name>
    <dbReference type="NCBI Taxonomy" id="1714387"/>
    <lineage>
        <taxon>Eukaryota</taxon>
        <taxon>Sar</taxon>
        <taxon>Stramenopiles</taxon>
        <taxon>Ochrophyta</taxon>
        <taxon>Bolidophyceae</taxon>
        <taxon>Parmales</taxon>
        <taxon>Triparmaceae</taxon>
        <taxon>Triparma</taxon>
    </lineage>
</organism>
<dbReference type="PROSITE" id="PS50217">
    <property type="entry name" value="BZIP"/>
    <property type="match status" value="1"/>
</dbReference>
<name>A0A9W7FCC6_9STRA</name>
<dbReference type="AlphaFoldDB" id="A0A9W7FCC6"/>
<feature type="compositionally biased region" description="Basic and acidic residues" evidence="2">
    <location>
        <begin position="25"/>
        <end position="34"/>
    </location>
</feature>
<evidence type="ECO:0000313" key="5">
    <source>
        <dbReference type="Proteomes" id="UP001165122"/>
    </source>
</evidence>
<feature type="compositionally biased region" description="Basic and acidic residues" evidence="2">
    <location>
        <begin position="300"/>
        <end position="309"/>
    </location>
</feature>
<proteinExistence type="predicted"/>
<dbReference type="Proteomes" id="UP001165122">
    <property type="component" value="Unassembled WGS sequence"/>
</dbReference>
<keyword evidence="1" id="KW-0175">Coiled coil</keyword>
<evidence type="ECO:0000256" key="1">
    <source>
        <dbReference type="SAM" id="Coils"/>
    </source>
</evidence>
<feature type="compositionally biased region" description="Polar residues" evidence="2">
    <location>
        <begin position="1"/>
        <end position="10"/>
    </location>
</feature>
<reference evidence="5" key="1">
    <citation type="journal article" date="2023" name="Commun. Biol.">
        <title>Genome analysis of Parmales, the sister group of diatoms, reveals the evolutionary specialization of diatoms from phago-mixotrophs to photoautotrophs.</title>
        <authorList>
            <person name="Ban H."/>
            <person name="Sato S."/>
            <person name="Yoshikawa S."/>
            <person name="Yamada K."/>
            <person name="Nakamura Y."/>
            <person name="Ichinomiya M."/>
            <person name="Sato N."/>
            <person name="Blanc-Mathieu R."/>
            <person name="Endo H."/>
            <person name="Kuwata A."/>
            <person name="Ogata H."/>
        </authorList>
    </citation>
    <scope>NUCLEOTIDE SEQUENCE [LARGE SCALE GENOMIC DNA]</scope>
    <source>
        <strain evidence="5">NIES 3700</strain>
    </source>
</reference>
<dbReference type="CDD" id="cd14809">
    <property type="entry name" value="bZIP_AUREO-like"/>
    <property type="match status" value="2"/>
</dbReference>
<evidence type="ECO:0000256" key="2">
    <source>
        <dbReference type="SAM" id="MobiDB-lite"/>
    </source>
</evidence>
<dbReference type="SMART" id="SM00338">
    <property type="entry name" value="BRLZ"/>
    <property type="match status" value="2"/>
</dbReference>
<feature type="region of interest" description="Disordered" evidence="2">
    <location>
        <begin position="89"/>
        <end position="121"/>
    </location>
</feature>
<evidence type="ECO:0000259" key="3">
    <source>
        <dbReference type="PROSITE" id="PS50217"/>
    </source>
</evidence>
<feature type="domain" description="BZIP" evidence="3">
    <location>
        <begin position="23"/>
        <end position="70"/>
    </location>
</feature>
<gene>
    <name evidence="4" type="ORF">TrLO_g1301</name>
</gene>
<dbReference type="InterPro" id="IPR004827">
    <property type="entry name" value="bZIP"/>
</dbReference>
<feature type="region of interest" description="Disordered" evidence="2">
    <location>
        <begin position="1"/>
        <end position="48"/>
    </location>
</feature>